<organism evidence="2 3">
    <name type="scientific">Glaciihabitans arcticus</name>
    <dbReference type="NCBI Taxonomy" id="2668039"/>
    <lineage>
        <taxon>Bacteria</taxon>
        <taxon>Bacillati</taxon>
        <taxon>Actinomycetota</taxon>
        <taxon>Actinomycetes</taxon>
        <taxon>Micrococcales</taxon>
        <taxon>Microbacteriaceae</taxon>
        <taxon>Glaciihabitans</taxon>
    </lineage>
</organism>
<feature type="region of interest" description="Disordered" evidence="1">
    <location>
        <begin position="1"/>
        <end position="35"/>
    </location>
</feature>
<feature type="compositionally biased region" description="Low complexity" evidence="1">
    <location>
        <begin position="8"/>
        <end position="26"/>
    </location>
</feature>
<evidence type="ECO:0000256" key="1">
    <source>
        <dbReference type="SAM" id="MobiDB-lite"/>
    </source>
</evidence>
<evidence type="ECO:0000313" key="2">
    <source>
        <dbReference type="EMBL" id="TBN56309.1"/>
    </source>
</evidence>
<dbReference type="InterPro" id="IPR011335">
    <property type="entry name" value="Restrct_endonuc-II-like"/>
</dbReference>
<dbReference type="AlphaFoldDB" id="A0A4V2JEN7"/>
<proteinExistence type="predicted"/>
<gene>
    <name evidence="2" type="ORF">EYE40_02245</name>
</gene>
<keyword evidence="3" id="KW-1185">Reference proteome</keyword>
<dbReference type="RefSeq" id="WP_130980419.1">
    <property type="nucleotide sequence ID" value="NZ_SISG01000001.1"/>
</dbReference>
<evidence type="ECO:0000313" key="3">
    <source>
        <dbReference type="Proteomes" id="UP000294194"/>
    </source>
</evidence>
<accession>A0A4V2JEN7</accession>
<dbReference type="Proteomes" id="UP000294194">
    <property type="component" value="Unassembled WGS sequence"/>
</dbReference>
<evidence type="ECO:0008006" key="4">
    <source>
        <dbReference type="Google" id="ProtNLM"/>
    </source>
</evidence>
<sequence>MTTSDRLAAAVRARGSRPGARSARQALAQIRPRTDSPRESELRLLIAHGGLPEPVVNAAITDARGAFLGFGDLTYLEYRTIVEYDGEHHFGLDAQRVHDLDRVDRFRRAEWRVIQIHRLHLAGDGAPALALIREGLIAAGWRP</sequence>
<dbReference type="EMBL" id="SISG01000001">
    <property type="protein sequence ID" value="TBN56309.1"/>
    <property type="molecule type" value="Genomic_DNA"/>
</dbReference>
<comment type="caution">
    <text evidence="2">The sequence shown here is derived from an EMBL/GenBank/DDBJ whole genome shotgun (WGS) entry which is preliminary data.</text>
</comment>
<reference evidence="3" key="1">
    <citation type="submission" date="2019-02" db="EMBL/GenBank/DDBJ databases">
        <title>Glaciihabitans arcticus sp. nov., a psychrotolerant bacterium isolated from polar soil.</title>
        <authorList>
            <person name="Dahal R.H."/>
        </authorList>
    </citation>
    <scope>NUCLEOTIDE SEQUENCE [LARGE SCALE GENOMIC DNA]</scope>
    <source>
        <strain evidence="3">RP-3-7</strain>
    </source>
</reference>
<dbReference type="SUPFAM" id="SSF52980">
    <property type="entry name" value="Restriction endonuclease-like"/>
    <property type="match status" value="1"/>
</dbReference>
<protein>
    <recommendedName>
        <fullName evidence="4">DUF559 domain-containing protein</fullName>
    </recommendedName>
</protein>
<name>A0A4V2JEN7_9MICO</name>